<dbReference type="AlphaFoldDB" id="A0A8T2NP06"/>
<sequence length="106" mass="10828">MLCLCDSSVCQSPLSPVSLNIPDRDRNLIESSLCKAGSPASSCSSLQQLSCSSPHLLGKQALFCCVLAAAPPAPSPPSLLSAVFSFLLDPLLNCSSAIPPSPATAL</sequence>
<protein>
    <submittedName>
        <fullName evidence="1">Uncharacterized protein</fullName>
    </submittedName>
</protein>
<keyword evidence="2" id="KW-1185">Reference proteome</keyword>
<dbReference type="Proteomes" id="UP000824540">
    <property type="component" value="Unassembled WGS sequence"/>
</dbReference>
<gene>
    <name evidence="1" type="ORF">JZ751_018516</name>
</gene>
<comment type="caution">
    <text evidence="1">The sequence shown here is derived from an EMBL/GenBank/DDBJ whole genome shotgun (WGS) entry which is preliminary data.</text>
</comment>
<reference evidence="1" key="1">
    <citation type="thesis" date="2021" institute="BYU ScholarsArchive" country="Provo, UT, USA">
        <title>Applications of and Algorithms for Genome Assembly and Genomic Analyses with an Emphasis on Marine Teleosts.</title>
        <authorList>
            <person name="Pickett B.D."/>
        </authorList>
    </citation>
    <scope>NUCLEOTIDE SEQUENCE</scope>
    <source>
        <strain evidence="1">HI-2016</strain>
    </source>
</reference>
<evidence type="ECO:0000313" key="2">
    <source>
        <dbReference type="Proteomes" id="UP000824540"/>
    </source>
</evidence>
<organism evidence="1 2">
    <name type="scientific">Albula glossodonta</name>
    <name type="common">roundjaw bonefish</name>
    <dbReference type="NCBI Taxonomy" id="121402"/>
    <lineage>
        <taxon>Eukaryota</taxon>
        <taxon>Metazoa</taxon>
        <taxon>Chordata</taxon>
        <taxon>Craniata</taxon>
        <taxon>Vertebrata</taxon>
        <taxon>Euteleostomi</taxon>
        <taxon>Actinopterygii</taxon>
        <taxon>Neopterygii</taxon>
        <taxon>Teleostei</taxon>
        <taxon>Albuliformes</taxon>
        <taxon>Albulidae</taxon>
        <taxon>Albula</taxon>
    </lineage>
</organism>
<dbReference type="EMBL" id="JAFBMS010000032">
    <property type="protein sequence ID" value="KAG9341794.1"/>
    <property type="molecule type" value="Genomic_DNA"/>
</dbReference>
<evidence type="ECO:0000313" key="1">
    <source>
        <dbReference type="EMBL" id="KAG9341794.1"/>
    </source>
</evidence>
<accession>A0A8T2NP06</accession>
<name>A0A8T2NP06_9TELE</name>
<proteinExistence type="predicted"/>